<feature type="region of interest" description="Disordered" evidence="1">
    <location>
        <begin position="1"/>
        <end position="25"/>
    </location>
</feature>
<dbReference type="Gene3D" id="3.30.70.2390">
    <property type="match status" value="1"/>
</dbReference>
<keyword evidence="2" id="KW-0812">Transmembrane</keyword>
<proteinExistence type="predicted"/>
<reference evidence="4 5" key="1">
    <citation type="submission" date="2020-08" db="EMBL/GenBank/DDBJ databases">
        <title>A Genomic Blueprint of the Chicken Gut Microbiome.</title>
        <authorList>
            <person name="Gilroy R."/>
            <person name="Ravi A."/>
            <person name="Getino M."/>
            <person name="Pursley I."/>
            <person name="Horton D.L."/>
            <person name="Alikhan N.-F."/>
            <person name="Baker D."/>
            <person name="Gharbi K."/>
            <person name="Hall N."/>
            <person name="Watson M."/>
            <person name="Adriaenssens E.M."/>
            <person name="Foster-Nyarko E."/>
            <person name="Jarju S."/>
            <person name="Secka A."/>
            <person name="Antonio M."/>
            <person name="Oren A."/>
            <person name="Chaudhuri R."/>
            <person name="La Ragione R.M."/>
            <person name="Hildebrand F."/>
            <person name="Pallen M.J."/>
        </authorList>
    </citation>
    <scope>NUCLEOTIDE SEQUENCE [LARGE SCALE GENOMIC DNA]</scope>
    <source>
        <strain evidence="4 5">Sa1YVA5</strain>
    </source>
</reference>
<feature type="compositionally biased region" description="Polar residues" evidence="1">
    <location>
        <begin position="1"/>
        <end position="14"/>
    </location>
</feature>
<feature type="compositionally biased region" description="Basic and acidic residues" evidence="1">
    <location>
        <begin position="99"/>
        <end position="108"/>
    </location>
</feature>
<name>A0A8I0HQ11_9CORY</name>
<feature type="domain" description="LytR/CpsA/Psr regulator C-terminal" evidence="3">
    <location>
        <begin position="156"/>
        <end position="244"/>
    </location>
</feature>
<accession>A0A8I0HQ11</accession>
<dbReference type="AlphaFoldDB" id="A0A8I0HQ11"/>
<dbReference type="Pfam" id="PF13399">
    <property type="entry name" value="LytR_C"/>
    <property type="match status" value="1"/>
</dbReference>
<keyword evidence="2" id="KW-0472">Membrane</keyword>
<feature type="compositionally biased region" description="Low complexity" evidence="1">
    <location>
        <begin position="65"/>
        <end position="98"/>
    </location>
</feature>
<evidence type="ECO:0000313" key="4">
    <source>
        <dbReference type="EMBL" id="MBD8030113.1"/>
    </source>
</evidence>
<dbReference type="EMBL" id="JACSPR010000004">
    <property type="protein sequence ID" value="MBD8030113.1"/>
    <property type="molecule type" value="Genomic_DNA"/>
</dbReference>
<dbReference type="Proteomes" id="UP000650224">
    <property type="component" value="Unassembled WGS sequence"/>
</dbReference>
<feature type="compositionally biased region" description="Basic and acidic residues" evidence="1">
    <location>
        <begin position="117"/>
        <end position="126"/>
    </location>
</feature>
<gene>
    <name evidence="4" type="ORF">H9627_07230</name>
</gene>
<feature type="transmembrane region" description="Helical" evidence="2">
    <location>
        <begin position="35"/>
        <end position="55"/>
    </location>
</feature>
<evidence type="ECO:0000313" key="5">
    <source>
        <dbReference type="Proteomes" id="UP000650224"/>
    </source>
</evidence>
<comment type="caution">
    <text evidence="4">The sequence shown here is derived from an EMBL/GenBank/DDBJ whole genome shotgun (WGS) entry which is preliminary data.</text>
</comment>
<evidence type="ECO:0000256" key="2">
    <source>
        <dbReference type="SAM" id="Phobius"/>
    </source>
</evidence>
<feature type="region of interest" description="Disordered" evidence="1">
    <location>
        <begin position="65"/>
        <end position="148"/>
    </location>
</feature>
<keyword evidence="5" id="KW-1185">Reference proteome</keyword>
<keyword evidence="2" id="KW-1133">Transmembrane helix</keyword>
<organism evidence="4 5">
    <name type="scientific">Corynebacterium gallinarum</name>
    <dbReference type="NCBI Taxonomy" id="2762214"/>
    <lineage>
        <taxon>Bacteria</taxon>
        <taxon>Bacillati</taxon>
        <taxon>Actinomycetota</taxon>
        <taxon>Actinomycetes</taxon>
        <taxon>Mycobacteriales</taxon>
        <taxon>Corynebacteriaceae</taxon>
        <taxon>Corynebacterium</taxon>
    </lineage>
</organism>
<sequence>MTSDMQNPSSSDNGESAGGSTGAATRNSGLPMRGLAMILIAVAVLLAAWALWSMLGDSDESVTAETATTAAETTENTGSTDATGTADAAGSTDATVASESRDAAREAEDPQESTAPEEPRDGERADQPAPAAGEPAREGDRAAAVGTRPAGAPVTTLHVLNNSTVPQLAARVAESLEPDFEKVESGNLPDVVIPRNTVYFTEGNPGAEQAARELADRVNGVAMERTPVLPEETGGKDALVLVLVEDVNL</sequence>
<evidence type="ECO:0000259" key="3">
    <source>
        <dbReference type="Pfam" id="PF13399"/>
    </source>
</evidence>
<dbReference type="RefSeq" id="WP_191733338.1">
    <property type="nucleotide sequence ID" value="NZ_JACSPR010000004.1"/>
</dbReference>
<evidence type="ECO:0000256" key="1">
    <source>
        <dbReference type="SAM" id="MobiDB-lite"/>
    </source>
</evidence>
<protein>
    <submittedName>
        <fullName evidence="4">LytR C-terminal domain-containing protein</fullName>
    </submittedName>
</protein>
<dbReference type="InterPro" id="IPR027381">
    <property type="entry name" value="LytR/CpsA/Psr_C"/>
</dbReference>